<sequence>MYLSSKLDYTIKLACKVDFAIMRILPDLTLAGELPMRRNILRYVRTLLINDFVASNSEIYEISHRYCIIDQFNCKGSSER</sequence>
<protein>
    <submittedName>
        <fullName evidence="1">Uncharacterized protein</fullName>
    </submittedName>
</protein>
<dbReference type="Proteomes" id="UP000308671">
    <property type="component" value="Unassembled WGS sequence"/>
</dbReference>
<comment type="caution">
    <text evidence="1">The sequence shown here is derived from an EMBL/GenBank/DDBJ whole genome shotgun (WGS) entry which is preliminary data.</text>
</comment>
<accession>A0A4S8QI17</accession>
<proteinExistence type="predicted"/>
<organism evidence="1 2">
    <name type="scientific">Botrytis galanthina</name>
    <dbReference type="NCBI Taxonomy" id="278940"/>
    <lineage>
        <taxon>Eukaryota</taxon>
        <taxon>Fungi</taxon>
        <taxon>Dikarya</taxon>
        <taxon>Ascomycota</taxon>
        <taxon>Pezizomycotina</taxon>
        <taxon>Leotiomycetes</taxon>
        <taxon>Helotiales</taxon>
        <taxon>Sclerotiniaceae</taxon>
        <taxon>Botrytis</taxon>
    </lineage>
</organism>
<name>A0A4S8QI17_9HELO</name>
<reference evidence="1 2" key="1">
    <citation type="submission" date="2017-12" db="EMBL/GenBank/DDBJ databases">
        <title>Comparative genomics of Botrytis spp.</title>
        <authorList>
            <person name="Valero-Jimenez C.A."/>
            <person name="Tapia P."/>
            <person name="Veloso J."/>
            <person name="Silva-Moreno E."/>
            <person name="Staats M."/>
            <person name="Valdes J.H."/>
            <person name="Van Kan J.A.L."/>
        </authorList>
    </citation>
    <scope>NUCLEOTIDE SEQUENCE [LARGE SCALE GENOMIC DNA]</scope>
    <source>
        <strain evidence="1 2">MUCL435</strain>
    </source>
</reference>
<evidence type="ECO:0000313" key="1">
    <source>
        <dbReference type="EMBL" id="THV44198.1"/>
    </source>
</evidence>
<keyword evidence="2" id="KW-1185">Reference proteome</keyword>
<dbReference type="EMBL" id="PQXL01000699">
    <property type="protein sequence ID" value="THV44198.1"/>
    <property type="molecule type" value="Genomic_DNA"/>
</dbReference>
<dbReference type="OrthoDB" id="10432520at2759"/>
<dbReference type="AlphaFoldDB" id="A0A4S8QI17"/>
<evidence type="ECO:0000313" key="2">
    <source>
        <dbReference type="Proteomes" id="UP000308671"/>
    </source>
</evidence>
<gene>
    <name evidence="1" type="ORF">BGAL_0704g00020</name>
</gene>